<dbReference type="EMBL" id="CP012801">
    <property type="protein sequence ID" value="ALJ60808.1"/>
    <property type="molecule type" value="Genomic_DNA"/>
</dbReference>
<evidence type="ECO:0000313" key="3">
    <source>
        <dbReference type="EMBL" id="ALJ60808.1"/>
    </source>
</evidence>
<evidence type="ECO:0000259" key="2">
    <source>
        <dbReference type="PROSITE" id="PS51733"/>
    </source>
</evidence>
<evidence type="ECO:0000313" key="4">
    <source>
        <dbReference type="Proteomes" id="UP000061809"/>
    </source>
</evidence>
<dbReference type="UniPathway" id="UPA00537">
    <property type="reaction ID" value="UER00595"/>
</dbReference>
<dbReference type="Proteomes" id="UP000061809">
    <property type="component" value="Chromosome"/>
</dbReference>
<dbReference type="EC" id="2.7.7.63" evidence="3"/>
<dbReference type="SUPFAM" id="SSF55681">
    <property type="entry name" value="Class II aaRS and biotin synthetases"/>
    <property type="match status" value="1"/>
</dbReference>
<reference evidence="3 4" key="1">
    <citation type="journal article" date="2015" name="Science">
        <title>Genetic determinants of in vivo fitness and diet responsiveness in multiple human gut Bacteroides.</title>
        <authorList>
            <person name="Wu M."/>
            <person name="McNulty N.P."/>
            <person name="Rodionov D.A."/>
            <person name="Khoroshkin M.S."/>
            <person name="Griffin N.W."/>
            <person name="Cheng J."/>
            <person name="Latreille P."/>
            <person name="Kerstetter R.A."/>
            <person name="Terrapon N."/>
            <person name="Henrissat B."/>
            <person name="Osterman A.L."/>
            <person name="Gordon J.I."/>
        </authorList>
    </citation>
    <scope>NUCLEOTIDE SEQUENCE [LARGE SCALE GENOMIC DNA]</scope>
    <source>
        <strain evidence="3 4">WH2</strain>
    </source>
</reference>
<dbReference type="Gene3D" id="3.30.930.10">
    <property type="entry name" value="Bira Bifunctional Protein, Domain 2"/>
    <property type="match status" value="1"/>
</dbReference>
<accession>A0A0P0GEZ8</accession>
<dbReference type="PATRIC" id="fig|246787.4.peg.3701"/>
<dbReference type="GO" id="GO:0016874">
    <property type="term" value="F:ligase activity"/>
    <property type="evidence" value="ECO:0007669"/>
    <property type="project" value="UniProtKB-KW"/>
</dbReference>
<dbReference type="GO" id="GO:0017118">
    <property type="term" value="F:lipoyltransferase activity"/>
    <property type="evidence" value="ECO:0007669"/>
    <property type="project" value="TreeGrafter"/>
</dbReference>
<keyword evidence="3" id="KW-0548">Nucleotidyltransferase</keyword>
<dbReference type="InterPro" id="IPR004562">
    <property type="entry name" value="LipoylTrfase_LipoateP_Ligase"/>
</dbReference>
<dbReference type="InterPro" id="IPR004143">
    <property type="entry name" value="BPL_LPL_catalytic"/>
</dbReference>
<dbReference type="CDD" id="cd16443">
    <property type="entry name" value="LplA"/>
    <property type="match status" value="1"/>
</dbReference>
<dbReference type="GO" id="GO:0016779">
    <property type="term" value="F:nucleotidyltransferase activity"/>
    <property type="evidence" value="ECO:0007669"/>
    <property type="project" value="UniProtKB-KW"/>
</dbReference>
<proteinExistence type="predicted"/>
<dbReference type="PANTHER" id="PTHR12561">
    <property type="entry name" value="LIPOATE-PROTEIN LIGASE"/>
    <property type="match status" value="1"/>
</dbReference>
<dbReference type="PROSITE" id="PS51733">
    <property type="entry name" value="BPL_LPL_CATALYTIC"/>
    <property type="match status" value="1"/>
</dbReference>
<organism evidence="3 4">
    <name type="scientific">Bacteroides cellulosilyticus</name>
    <dbReference type="NCBI Taxonomy" id="246787"/>
    <lineage>
        <taxon>Bacteria</taxon>
        <taxon>Pseudomonadati</taxon>
        <taxon>Bacteroidota</taxon>
        <taxon>Bacteroidia</taxon>
        <taxon>Bacteroidales</taxon>
        <taxon>Bacteroidaceae</taxon>
        <taxon>Bacteroides</taxon>
    </lineage>
</organism>
<keyword evidence="3" id="KW-0808">Transferase</keyword>
<protein>
    <submittedName>
        <fullName evidence="3">Lipoate-protein ligase LplJ</fullName>
        <ecNumber evidence="3">2.7.7.63</ecNumber>
    </submittedName>
</protein>
<keyword evidence="3" id="KW-0436">Ligase</keyword>
<dbReference type="GO" id="GO:0009249">
    <property type="term" value="P:protein lipoylation"/>
    <property type="evidence" value="ECO:0007669"/>
    <property type="project" value="InterPro"/>
</dbReference>
<dbReference type="RefSeq" id="WP_029427495.1">
    <property type="nucleotide sequence ID" value="NZ_CP012801.1"/>
</dbReference>
<gene>
    <name evidence="3" type="primary">lplJ</name>
    <name evidence="3" type="ORF">BcellWH2_03585</name>
</gene>
<comment type="pathway">
    <text evidence="1">Protein modification; protein lipoylation via exogenous pathway; protein N(6)-(lipoyl)lysine from lipoate: step 2/2.</text>
</comment>
<dbReference type="KEGG" id="bcel:BcellWH2_03585"/>
<dbReference type="GO" id="GO:0005737">
    <property type="term" value="C:cytoplasm"/>
    <property type="evidence" value="ECO:0007669"/>
    <property type="project" value="TreeGrafter"/>
</dbReference>
<name>A0A0P0GEZ8_9BACE</name>
<feature type="domain" description="BPL/LPL catalytic" evidence="2">
    <location>
        <begin position="24"/>
        <end position="215"/>
    </location>
</feature>
<dbReference type="Pfam" id="PF21948">
    <property type="entry name" value="LplA-B_cat"/>
    <property type="match status" value="1"/>
</dbReference>
<dbReference type="AlphaFoldDB" id="A0A0P0GEZ8"/>
<sequence>MFCIDNRCTDIYFNLAAEEYLLKQKRGNFFMLWQSEPSVVIGKHQSVATEADERFLDEKGITLARRFSGGGAVYHDRGNINLSFIETVKQPDFVYYLQQVVDFLEKVGISAYADQRLGIYVDERKISGSAQCIHKDRVMYHCTLLFSTDLDALNAALNGDPDAESRLPGSRTMRAVPSVRSEVANIKDFLSEPMDIKRFMHLLFHSFVDDDDNRIYRFSAGDMEAIERLKAEKYACKEWIYHKSALTFT</sequence>
<dbReference type="PANTHER" id="PTHR12561:SF3">
    <property type="entry name" value="LIPOYLTRANSFERASE 1, MITOCHONDRIAL"/>
    <property type="match status" value="1"/>
</dbReference>
<dbReference type="InterPro" id="IPR045864">
    <property type="entry name" value="aa-tRNA-synth_II/BPL/LPL"/>
</dbReference>
<evidence type="ECO:0000256" key="1">
    <source>
        <dbReference type="ARBA" id="ARBA00005085"/>
    </source>
</evidence>